<comment type="catalytic activity">
    <reaction evidence="15">
        <text>Xaa-L-Pro dipeptide + H2O = an L-alpha-amino acid + L-proline</text>
        <dbReference type="Rhea" id="RHEA:76407"/>
        <dbReference type="ChEBI" id="CHEBI:15377"/>
        <dbReference type="ChEBI" id="CHEBI:59869"/>
        <dbReference type="ChEBI" id="CHEBI:60039"/>
        <dbReference type="ChEBI" id="CHEBI:195196"/>
        <dbReference type="EC" id="3.4.13.9"/>
    </reaction>
</comment>
<evidence type="ECO:0000256" key="1">
    <source>
        <dbReference type="ARBA" id="ARBA00001936"/>
    </source>
</evidence>
<comment type="caution">
    <text evidence="17">The sequence shown here is derived from an EMBL/GenBank/DDBJ whole genome shotgun (WGS) entry which is preliminary data.</text>
</comment>
<comment type="subunit">
    <text evidence="2">Homodimer.</text>
</comment>
<comment type="cofactor">
    <cofactor evidence="1">
        <name>Mn(2+)</name>
        <dbReference type="ChEBI" id="CHEBI:29035"/>
    </cofactor>
</comment>
<keyword evidence="3" id="KW-0645">Protease</keyword>
<dbReference type="GO" id="GO:0070006">
    <property type="term" value="F:metalloaminopeptidase activity"/>
    <property type="evidence" value="ECO:0007669"/>
    <property type="project" value="InterPro"/>
</dbReference>
<dbReference type="GO" id="GO:0006508">
    <property type="term" value="P:proteolysis"/>
    <property type="evidence" value="ECO:0007669"/>
    <property type="project" value="UniProtKB-KW"/>
</dbReference>
<organism evidence="17 18">
    <name type="scientific">Rhizoclosmatium globosum</name>
    <dbReference type="NCBI Taxonomy" id="329046"/>
    <lineage>
        <taxon>Eukaryota</taxon>
        <taxon>Fungi</taxon>
        <taxon>Fungi incertae sedis</taxon>
        <taxon>Chytridiomycota</taxon>
        <taxon>Chytridiomycota incertae sedis</taxon>
        <taxon>Chytridiomycetes</taxon>
        <taxon>Chytridiales</taxon>
        <taxon>Chytriomycetaceae</taxon>
        <taxon>Rhizoclosmatium</taxon>
    </lineage>
</organism>
<dbReference type="EMBL" id="MCGO01000053">
    <property type="protein sequence ID" value="ORY36920.1"/>
    <property type="molecule type" value="Genomic_DNA"/>
</dbReference>
<dbReference type="Gene3D" id="3.40.350.10">
    <property type="entry name" value="Creatinase/prolidase N-terminal domain"/>
    <property type="match status" value="1"/>
</dbReference>
<evidence type="ECO:0000256" key="5">
    <source>
        <dbReference type="ARBA" id="ARBA00022801"/>
    </source>
</evidence>
<keyword evidence="6" id="KW-0224">Dipeptidase</keyword>
<dbReference type="Pfam" id="PF00557">
    <property type="entry name" value="Peptidase_M24"/>
    <property type="match status" value="1"/>
</dbReference>
<dbReference type="AlphaFoldDB" id="A0A1Y2BQA8"/>
<dbReference type="EC" id="3.4.13.9" evidence="10"/>
<dbReference type="CDD" id="cd01087">
    <property type="entry name" value="Prolidase"/>
    <property type="match status" value="1"/>
</dbReference>
<keyword evidence="7" id="KW-0482">Metalloprotease</keyword>
<evidence type="ECO:0000256" key="4">
    <source>
        <dbReference type="ARBA" id="ARBA00022723"/>
    </source>
</evidence>
<dbReference type="Pfam" id="PF05195">
    <property type="entry name" value="AMP_N"/>
    <property type="match status" value="1"/>
</dbReference>
<dbReference type="InterPro" id="IPR000994">
    <property type="entry name" value="Pept_M24"/>
</dbReference>
<evidence type="ECO:0000256" key="12">
    <source>
        <dbReference type="ARBA" id="ARBA00044252"/>
    </source>
</evidence>
<evidence type="ECO:0000313" key="17">
    <source>
        <dbReference type="EMBL" id="ORY36920.1"/>
    </source>
</evidence>
<dbReference type="PANTHER" id="PTHR48480">
    <property type="match status" value="1"/>
</dbReference>
<comment type="similarity">
    <text evidence="9">Belongs to the peptidase M24B family. Eukaryotic-type prolidase subfamily.</text>
</comment>
<dbReference type="OrthoDB" id="10261878at2759"/>
<accession>A0A1Y2BQA8</accession>
<evidence type="ECO:0000256" key="2">
    <source>
        <dbReference type="ARBA" id="ARBA00011738"/>
    </source>
</evidence>
<dbReference type="InterPro" id="IPR052433">
    <property type="entry name" value="X-Pro_dipept-like"/>
</dbReference>
<dbReference type="FunFam" id="3.90.230.10:FF:000002">
    <property type="entry name" value="Xaa-Pro aminopeptidase 3"/>
    <property type="match status" value="1"/>
</dbReference>
<dbReference type="SUPFAM" id="SSF55920">
    <property type="entry name" value="Creatinase/aminopeptidase"/>
    <property type="match status" value="1"/>
</dbReference>
<keyword evidence="8" id="KW-0464">Manganese</keyword>
<proteinExistence type="inferred from homology"/>
<evidence type="ECO:0000256" key="11">
    <source>
        <dbReference type="ARBA" id="ARBA00044141"/>
    </source>
</evidence>
<dbReference type="GO" id="GO:0102009">
    <property type="term" value="F:proline dipeptidase activity"/>
    <property type="evidence" value="ECO:0007669"/>
    <property type="project" value="UniProtKB-EC"/>
</dbReference>
<keyword evidence="4" id="KW-0479">Metal-binding</keyword>
<dbReference type="GO" id="GO:0030145">
    <property type="term" value="F:manganese ion binding"/>
    <property type="evidence" value="ECO:0007669"/>
    <property type="project" value="InterPro"/>
</dbReference>
<protein>
    <recommendedName>
        <fullName evidence="11">Xaa-Pro dipeptidase</fullName>
        <ecNumber evidence="10">3.4.13.9</ecNumber>
    </recommendedName>
    <alternativeName>
        <fullName evidence="14">Imidodipeptidase</fullName>
    </alternativeName>
    <alternativeName>
        <fullName evidence="12">Peptidase D</fullName>
    </alternativeName>
    <alternativeName>
        <fullName evidence="13">Proline dipeptidase</fullName>
    </alternativeName>
</protein>
<sequence length="456" mass="50659">MHRECRAKVFAGMKAAGVTSGVALLKGGDPSFRHDTDHEHLFRQESHFFYLFGINEPSLFGLLDFATTLTHVFIPRLDTDYEVWCGKVSPPREYAEKYGVDCVHFVDELAYVVAATSGGRQIVEIDAHSLLKDVSGLVTNKSILYNVLVSSRTIKTPLELSLLRHVNALASEAHKHVMQKIKPGMYEFQLESLFLAHISYEGGCRYSAYTCICGCGPNGAVLHYGHAGAPNSALIQEGDMCLLDMGAEYHCYASDITCSYPATGRFTPAQRGIYNTVLSALVSVREAIKQGVEWVDMHLLAERRIIEGLVAENIILARGKTVDELMDLELGPLFFPHGLGHLMGMDTHDVGGYPSHRSRHTRPGLSSLRMNRPLEAGMVLTNEPGCYFIEALLRPAFEDPVKGPHLNRELIEKEYMKFGGVRLEEDLIVTVEGCENMTDVPRTVEEVEAWMALGRN</sequence>
<dbReference type="PANTHER" id="PTHR48480:SF2">
    <property type="entry name" value="PEPTIDASE D"/>
    <property type="match status" value="1"/>
</dbReference>
<evidence type="ECO:0000256" key="3">
    <source>
        <dbReference type="ARBA" id="ARBA00022670"/>
    </source>
</evidence>
<evidence type="ECO:0000256" key="6">
    <source>
        <dbReference type="ARBA" id="ARBA00022997"/>
    </source>
</evidence>
<feature type="domain" description="Aminopeptidase P N-terminal" evidence="16">
    <location>
        <begin position="1"/>
        <end position="133"/>
    </location>
</feature>
<evidence type="ECO:0000256" key="10">
    <source>
        <dbReference type="ARBA" id="ARBA00044051"/>
    </source>
</evidence>
<dbReference type="SUPFAM" id="SSF53092">
    <property type="entry name" value="Creatinase/prolidase N-terminal domain"/>
    <property type="match status" value="1"/>
</dbReference>
<evidence type="ECO:0000256" key="14">
    <source>
        <dbReference type="ARBA" id="ARBA00044351"/>
    </source>
</evidence>
<evidence type="ECO:0000256" key="7">
    <source>
        <dbReference type="ARBA" id="ARBA00023049"/>
    </source>
</evidence>
<dbReference type="Gene3D" id="3.90.230.10">
    <property type="entry name" value="Creatinase/methionine aminopeptidase superfamily"/>
    <property type="match status" value="1"/>
</dbReference>
<dbReference type="InterPro" id="IPR029149">
    <property type="entry name" value="Creatin/AminoP/Spt16_N"/>
</dbReference>
<dbReference type="SMART" id="SM01011">
    <property type="entry name" value="AMP_N"/>
    <property type="match status" value="1"/>
</dbReference>
<keyword evidence="18" id="KW-1185">Reference proteome</keyword>
<keyword evidence="5" id="KW-0378">Hydrolase</keyword>
<dbReference type="STRING" id="329046.A0A1Y2BQA8"/>
<evidence type="ECO:0000256" key="8">
    <source>
        <dbReference type="ARBA" id="ARBA00023211"/>
    </source>
</evidence>
<dbReference type="Proteomes" id="UP000193642">
    <property type="component" value="Unassembled WGS sequence"/>
</dbReference>
<reference evidence="17 18" key="1">
    <citation type="submission" date="2016-07" db="EMBL/GenBank/DDBJ databases">
        <title>Pervasive Adenine N6-methylation of Active Genes in Fungi.</title>
        <authorList>
            <consortium name="DOE Joint Genome Institute"/>
            <person name="Mondo S.J."/>
            <person name="Dannebaum R.O."/>
            <person name="Kuo R.C."/>
            <person name="Labutti K."/>
            <person name="Haridas S."/>
            <person name="Kuo A."/>
            <person name="Salamov A."/>
            <person name="Ahrendt S.R."/>
            <person name="Lipzen A."/>
            <person name="Sullivan W."/>
            <person name="Andreopoulos W.B."/>
            <person name="Clum A."/>
            <person name="Lindquist E."/>
            <person name="Daum C."/>
            <person name="Ramamoorthy G.K."/>
            <person name="Gryganskyi A."/>
            <person name="Culley D."/>
            <person name="Magnuson J.K."/>
            <person name="James T.Y."/>
            <person name="O'Malley M.A."/>
            <person name="Stajich J.E."/>
            <person name="Spatafora J.W."/>
            <person name="Visel A."/>
            <person name="Grigoriev I.V."/>
        </authorList>
    </citation>
    <scope>NUCLEOTIDE SEQUENCE [LARGE SCALE GENOMIC DNA]</scope>
    <source>
        <strain evidence="17 18">JEL800</strain>
    </source>
</reference>
<dbReference type="InterPro" id="IPR036005">
    <property type="entry name" value="Creatinase/aminopeptidase-like"/>
</dbReference>
<dbReference type="InterPro" id="IPR007865">
    <property type="entry name" value="Aminopep_P_N"/>
</dbReference>
<gene>
    <name evidence="17" type="ORF">BCR33DRAFT_721834</name>
</gene>
<evidence type="ECO:0000259" key="16">
    <source>
        <dbReference type="SMART" id="SM01011"/>
    </source>
</evidence>
<name>A0A1Y2BQA8_9FUNG</name>
<evidence type="ECO:0000313" key="18">
    <source>
        <dbReference type="Proteomes" id="UP000193642"/>
    </source>
</evidence>
<evidence type="ECO:0000256" key="9">
    <source>
        <dbReference type="ARBA" id="ARBA00043990"/>
    </source>
</evidence>
<evidence type="ECO:0000256" key="13">
    <source>
        <dbReference type="ARBA" id="ARBA00044284"/>
    </source>
</evidence>
<evidence type="ECO:0000256" key="15">
    <source>
        <dbReference type="ARBA" id="ARBA00048994"/>
    </source>
</evidence>